<dbReference type="EMBL" id="JASMQC010000061">
    <property type="protein sequence ID" value="KAK1928563.1"/>
    <property type="molecule type" value="Genomic_DNA"/>
</dbReference>
<accession>A0AAD9FYG7</accession>
<evidence type="ECO:0000313" key="3">
    <source>
        <dbReference type="Proteomes" id="UP001259832"/>
    </source>
</evidence>
<organism evidence="2 3">
    <name type="scientific">Phytophthora citrophthora</name>
    <dbReference type="NCBI Taxonomy" id="4793"/>
    <lineage>
        <taxon>Eukaryota</taxon>
        <taxon>Sar</taxon>
        <taxon>Stramenopiles</taxon>
        <taxon>Oomycota</taxon>
        <taxon>Peronosporomycetes</taxon>
        <taxon>Peronosporales</taxon>
        <taxon>Peronosporaceae</taxon>
        <taxon>Phytophthora</taxon>
    </lineage>
</organism>
<feature type="region of interest" description="Disordered" evidence="1">
    <location>
        <begin position="1"/>
        <end position="25"/>
    </location>
</feature>
<dbReference type="Proteomes" id="UP001259832">
    <property type="component" value="Unassembled WGS sequence"/>
</dbReference>
<reference evidence="2" key="1">
    <citation type="submission" date="2023-08" db="EMBL/GenBank/DDBJ databases">
        <title>Reference Genome Resource for the Citrus Pathogen Phytophthora citrophthora.</title>
        <authorList>
            <person name="Moller H."/>
            <person name="Coetzee B."/>
            <person name="Rose L.J."/>
            <person name="Van Niekerk J.M."/>
        </authorList>
    </citation>
    <scope>NUCLEOTIDE SEQUENCE</scope>
    <source>
        <strain evidence="2">STE-U-9442</strain>
    </source>
</reference>
<feature type="compositionally biased region" description="Polar residues" evidence="1">
    <location>
        <begin position="1"/>
        <end position="18"/>
    </location>
</feature>
<keyword evidence="3" id="KW-1185">Reference proteome</keyword>
<protein>
    <submittedName>
        <fullName evidence="2">Uncharacterized protein</fullName>
    </submittedName>
</protein>
<gene>
    <name evidence="2" type="ORF">P3T76_015927</name>
</gene>
<proteinExistence type="predicted"/>
<evidence type="ECO:0000313" key="2">
    <source>
        <dbReference type="EMBL" id="KAK1928563.1"/>
    </source>
</evidence>
<evidence type="ECO:0000256" key="1">
    <source>
        <dbReference type="SAM" id="MobiDB-lite"/>
    </source>
</evidence>
<name>A0AAD9FYG7_9STRA</name>
<dbReference type="AlphaFoldDB" id="A0AAD9FYG7"/>
<sequence>MEQLRPNNYKSSGDTPLPQTRDADISNRIFKIEGAENLQFDHRKLGGRRSSVTASSPKSNITFTGTCELNEWGTSAWPPRG</sequence>
<comment type="caution">
    <text evidence="2">The sequence shown here is derived from an EMBL/GenBank/DDBJ whole genome shotgun (WGS) entry which is preliminary data.</text>
</comment>